<evidence type="ECO:0000313" key="2">
    <source>
        <dbReference type="Proteomes" id="UP000005273"/>
    </source>
</evidence>
<reference evidence="2" key="1">
    <citation type="submission" date="2012-09" db="EMBL/GenBank/DDBJ databases">
        <authorList>
            <person name="Weinstock G."/>
            <person name="Sodergren E."/>
            <person name="Clifton S."/>
            <person name="Fulton L."/>
            <person name="Fulton B."/>
            <person name="Courtney L."/>
            <person name="Fronick C."/>
            <person name="Harrison M."/>
            <person name="Strong C."/>
            <person name="Farmer C."/>
            <person name="Delehaunty K."/>
            <person name="Markovic C."/>
            <person name="Hall O."/>
            <person name="Minx P."/>
            <person name="Tomlinson C."/>
            <person name="Mitreva M."/>
            <person name="Nelson J."/>
            <person name="Hou S."/>
            <person name="Wollam A."/>
            <person name="Pepin K.H."/>
            <person name="Johnson M."/>
            <person name="Bhonagiri V."/>
            <person name="Nash W.E."/>
            <person name="Suruliraj S."/>
            <person name="Warren W."/>
            <person name="Chinwalla A."/>
            <person name="Mardis E.R."/>
            <person name="Wilson R.K."/>
        </authorList>
    </citation>
    <scope>NUCLEOTIDE SEQUENCE [LARGE SCALE GENOMIC DNA]</scope>
    <source>
        <strain evidence="2">OS1</strain>
    </source>
</reference>
<dbReference type="PANTHER" id="PTHR40026">
    <property type="entry name" value="PROTEIN VEG"/>
    <property type="match status" value="1"/>
</dbReference>
<dbReference type="Pfam" id="PF06257">
    <property type="entry name" value="VEG"/>
    <property type="match status" value="1"/>
</dbReference>
<dbReference type="InterPro" id="IPR009366">
    <property type="entry name" value="Protein_Veg"/>
</dbReference>
<dbReference type="PANTHER" id="PTHR40026:SF1">
    <property type="entry name" value="PROTEIN VEG"/>
    <property type="match status" value="1"/>
</dbReference>
<evidence type="ECO:0000313" key="1">
    <source>
        <dbReference type="EMBL" id="KRT36223.1"/>
    </source>
</evidence>
<dbReference type="STRING" id="592015.HMPREF1705_04710"/>
<dbReference type="AlphaFoldDB" id="A0A0T5XD03"/>
<dbReference type="EMBL" id="ACJX03000001">
    <property type="protein sequence ID" value="KRT36223.1"/>
    <property type="molecule type" value="Genomic_DNA"/>
</dbReference>
<dbReference type="RefSeq" id="WP_009201085.1">
    <property type="nucleotide sequence ID" value="NZ_ACJX03000001.1"/>
</dbReference>
<name>A0A0T5XD03_9BACT</name>
<comment type="caution">
    <text evidence="1">The sequence shown here is derived from an EMBL/GenBank/DDBJ whole genome shotgun (WGS) entry which is preliminary data.</text>
</comment>
<evidence type="ECO:0008006" key="3">
    <source>
        <dbReference type="Google" id="ProtNLM"/>
    </source>
</evidence>
<dbReference type="Gene3D" id="2.30.30.100">
    <property type="match status" value="1"/>
</dbReference>
<dbReference type="GO" id="GO:0006355">
    <property type="term" value="P:regulation of DNA-templated transcription"/>
    <property type="evidence" value="ECO:0007669"/>
    <property type="project" value="InterPro"/>
</dbReference>
<dbReference type="Proteomes" id="UP000005273">
    <property type="component" value="Unassembled WGS sequence"/>
</dbReference>
<accession>A0A0T5XD03</accession>
<protein>
    <recommendedName>
        <fullName evidence="3">Veg protein</fullName>
    </recommendedName>
</protein>
<dbReference type="OrthoDB" id="5469at2"/>
<organism evidence="1 2">
    <name type="scientific">Acetomicrobium hydrogeniformans ATCC BAA-1850</name>
    <dbReference type="NCBI Taxonomy" id="592015"/>
    <lineage>
        <taxon>Bacteria</taxon>
        <taxon>Thermotogati</taxon>
        <taxon>Synergistota</taxon>
        <taxon>Synergistia</taxon>
        <taxon>Synergistales</taxon>
        <taxon>Acetomicrobiaceae</taxon>
        <taxon>Acetomicrobium</taxon>
    </lineage>
</organism>
<gene>
    <name evidence="1" type="ORF">HMPREF1705_04710</name>
</gene>
<keyword evidence="2" id="KW-1185">Reference proteome</keyword>
<sequence>MSEKLLCIREKLASHIGDRVRYRQAKGRRKTEEHEGVIMETYPNIFTLYVKAQNSTVSFRYSDLLTHDVELEFLSSNDRIPHKAS</sequence>
<proteinExistence type="predicted"/>
<dbReference type="eggNOG" id="COG4466">
    <property type="taxonomic scope" value="Bacteria"/>
</dbReference>